<gene>
    <name evidence="2" type="ORF">HD600_001896</name>
</gene>
<evidence type="ECO:0000313" key="2">
    <source>
        <dbReference type="EMBL" id="MBB5743399.1"/>
    </source>
</evidence>
<dbReference type="PANTHER" id="PTHR43179:SF7">
    <property type="entry name" value="RHAMNOSYLTRANSFERASE WBBL"/>
    <property type="match status" value="1"/>
</dbReference>
<comment type="caution">
    <text evidence="2">The sequence shown here is derived from an EMBL/GenBank/DDBJ whole genome shotgun (WGS) entry which is preliminary data.</text>
</comment>
<dbReference type="GO" id="GO:0016740">
    <property type="term" value="F:transferase activity"/>
    <property type="evidence" value="ECO:0007669"/>
    <property type="project" value="UniProtKB-KW"/>
</dbReference>
<dbReference type="RefSeq" id="WP_184283262.1">
    <property type="nucleotide sequence ID" value="NZ_BAAAPG010000001.1"/>
</dbReference>
<dbReference type="Proteomes" id="UP000517712">
    <property type="component" value="Unassembled WGS sequence"/>
</dbReference>
<feature type="domain" description="Glycosyltransferase 2-like" evidence="1">
    <location>
        <begin position="13"/>
        <end position="150"/>
    </location>
</feature>
<reference evidence="2 3" key="1">
    <citation type="submission" date="2020-08" db="EMBL/GenBank/DDBJ databases">
        <title>Sequencing the genomes of 1000 actinobacteria strains.</title>
        <authorList>
            <person name="Klenk H.-P."/>
        </authorList>
    </citation>
    <scope>NUCLEOTIDE SEQUENCE [LARGE SCALE GENOMIC DNA]</scope>
    <source>
        <strain evidence="2 3">DSM 24823</strain>
    </source>
</reference>
<name>A0A7W9FDK3_9MICO</name>
<evidence type="ECO:0000313" key="3">
    <source>
        <dbReference type="Proteomes" id="UP000517712"/>
    </source>
</evidence>
<proteinExistence type="predicted"/>
<protein>
    <submittedName>
        <fullName evidence="2">GT2 family glycosyltransferase</fullName>
    </submittedName>
</protein>
<dbReference type="PANTHER" id="PTHR43179">
    <property type="entry name" value="RHAMNOSYLTRANSFERASE WBBL"/>
    <property type="match status" value="1"/>
</dbReference>
<dbReference type="Gene3D" id="3.90.550.10">
    <property type="entry name" value="Spore Coat Polysaccharide Biosynthesis Protein SpsA, Chain A"/>
    <property type="match status" value="1"/>
</dbReference>
<sequence>MTRQTIRIHAIAAVRNRRDTTRQALQYLADRRCGSSYSLSATVVDDGSTDGTPEMLRSEFPWIEVIQGDGSLYWGAAMRRAEAAALSKDPDYLLWINDDAQLFESAIDDLLRVIEAANGDAIAVGAFQSTHGSGDTTYSGVVRNDKWGFMRLRQVDPTGTALPVSSFNGNLVLFPVAVYRRLGGMSVHYTHHYGDFDLGLRATESGTPVLLAPNYVGQTDRNTVKGTFQDSSLPRRQRIALLFGPKGYPFREKLQYLKSHGTPMWPVQLVSVHALYLLKILIGK</sequence>
<dbReference type="EMBL" id="JACHMU010000001">
    <property type="protein sequence ID" value="MBB5743399.1"/>
    <property type="molecule type" value="Genomic_DNA"/>
</dbReference>
<dbReference type="InterPro" id="IPR001173">
    <property type="entry name" value="Glyco_trans_2-like"/>
</dbReference>
<dbReference type="SUPFAM" id="SSF53448">
    <property type="entry name" value="Nucleotide-diphospho-sugar transferases"/>
    <property type="match status" value="1"/>
</dbReference>
<accession>A0A7W9FDK3</accession>
<keyword evidence="2" id="KW-0808">Transferase</keyword>
<keyword evidence="3" id="KW-1185">Reference proteome</keyword>
<dbReference type="InterPro" id="IPR029044">
    <property type="entry name" value="Nucleotide-diphossugar_trans"/>
</dbReference>
<dbReference type="AlphaFoldDB" id="A0A7W9FDK3"/>
<dbReference type="Pfam" id="PF00535">
    <property type="entry name" value="Glycos_transf_2"/>
    <property type="match status" value="1"/>
</dbReference>
<evidence type="ECO:0000259" key="1">
    <source>
        <dbReference type="Pfam" id="PF00535"/>
    </source>
</evidence>
<organism evidence="2 3">
    <name type="scientific">Microbacterium ginsengiterrae</name>
    <dbReference type="NCBI Taxonomy" id="546115"/>
    <lineage>
        <taxon>Bacteria</taxon>
        <taxon>Bacillati</taxon>
        <taxon>Actinomycetota</taxon>
        <taxon>Actinomycetes</taxon>
        <taxon>Micrococcales</taxon>
        <taxon>Microbacteriaceae</taxon>
        <taxon>Microbacterium</taxon>
    </lineage>
</organism>